<dbReference type="GO" id="GO:0042124">
    <property type="term" value="F:1,3-beta-glucanosyltransferase activity"/>
    <property type="evidence" value="ECO:0007669"/>
    <property type="project" value="TreeGrafter"/>
</dbReference>
<dbReference type="Gene3D" id="3.20.20.80">
    <property type="entry name" value="Glycosidases"/>
    <property type="match status" value="1"/>
</dbReference>
<dbReference type="AlphaFoldDB" id="A0A161HKQ3"/>
<evidence type="ECO:0000313" key="9">
    <source>
        <dbReference type="Proteomes" id="UP000189580"/>
    </source>
</evidence>
<dbReference type="KEGG" id="slb:AWJ20_629"/>
<evidence type="ECO:0000256" key="6">
    <source>
        <dbReference type="RuleBase" id="RU361209"/>
    </source>
</evidence>
<proteinExistence type="inferred from homology"/>
<feature type="region of interest" description="Disordered" evidence="7">
    <location>
        <begin position="295"/>
        <end position="318"/>
    </location>
</feature>
<dbReference type="EC" id="2.4.1.-" evidence="6"/>
<dbReference type="InterPro" id="IPR017853">
    <property type="entry name" value="GH"/>
</dbReference>
<dbReference type="PANTHER" id="PTHR31468">
    <property type="entry name" value="1,3-BETA-GLUCANOSYLTRANSFERASE GAS1"/>
    <property type="match status" value="1"/>
</dbReference>
<dbReference type="GO" id="GO:0071970">
    <property type="term" value="P:fungal-type cell wall (1-&gt;3)-beta-D-glucan biosynthetic process"/>
    <property type="evidence" value="ECO:0007669"/>
    <property type="project" value="TreeGrafter"/>
</dbReference>
<sequence length="342" mass="37933">MYISNHSPRKIPVGYSAADDLRFRISLAHYLECGDEFTSADFYGVNSYQWCGHQSFTSSGYDSLVADYKDYSLPIFLSEYGCNAVYPRLFQEVLALYTPEMTEVFSGGLVYEFTQEPNNYGLVELDQSGNAYTIGEFDTLKEKFNQVNGFEPRTPQENSRPTICKEEYDNINLEIPIPSSFGVDMIAHGLPVRRGTFVHVTVNATMHRIYNTNGEEMTNKEIKILQPLTLQNPDRTPNAGMFDASNSINNTTHPGIEYATVSDGVAQPTLPSNIARRVEERKHLDQHKKLNGGFAESSASVYPSSKASKVTESTNSGGKKQSLTLLASAIACGFVGIVYGML</sequence>
<keyword evidence="9" id="KW-1185">Reference proteome</keyword>
<dbReference type="GO" id="GO:0098552">
    <property type="term" value="C:side of membrane"/>
    <property type="evidence" value="ECO:0007669"/>
    <property type="project" value="UniProtKB-KW"/>
</dbReference>
<evidence type="ECO:0000256" key="5">
    <source>
        <dbReference type="ARBA" id="ARBA00023180"/>
    </source>
</evidence>
<keyword evidence="6" id="KW-0449">Lipoprotein</keyword>
<dbReference type="InterPro" id="IPR004886">
    <property type="entry name" value="Glucanosyltransferase"/>
</dbReference>
<accession>A0A161HKQ3</accession>
<dbReference type="GO" id="GO:0031505">
    <property type="term" value="P:fungal-type cell wall organization"/>
    <property type="evidence" value="ECO:0007669"/>
    <property type="project" value="TreeGrafter"/>
</dbReference>
<evidence type="ECO:0000313" key="8">
    <source>
        <dbReference type="EMBL" id="ANB12378.1"/>
    </source>
</evidence>
<dbReference type="OrthoDB" id="421038at2759"/>
<dbReference type="GO" id="GO:0005886">
    <property type="term" value="C:plasma membrane"/>
    <property type="evidence" value="ECO:0007669"/>
    <property type="project" value="UniProtKB-SubCell"/>
</dbReference>
<keyword evidence="6" id="KW-0808">Transferase</keyword>
<evidence type="ECO:0000256" key="4">
    <source>
        <dbReference type="ARBA" id="ARBA00022729"/>
    </source>
</evidence>
<gene>
    <name evidence="8" type="primary">GAS4</name>
    <name evidence="8" type="ORF">AWJ20_629</name>
</gene>
<protein>
    <recommendedName>
        <fullName evidence="6">1,3-beta-glucanosyltransferase</fullName>
        <ecNumber evidence="6">2.4.1.-</ecNumber>
    </recommendedName>
</protein>
<dbReference type="PANTHER" id="PTHR31468:SF14">
    <property type="entry name" value="1,3-BETA-GLUCANOSYLTRANSFERASE GAS4"/>
    <property type="match status" value="1"/>
</dbReference>
<dbReference type="Proteomes" id="UP000189580">
    <property type="component" value="Chromosome a"/>
</dbReference>
<evidence type="ECO:0000256" key="3">
    <source>
        <dbReference type="ARBA" id="ARBA00022622"/>
    </source>
</evidence>
<comment type="function">
    <text evidence="6">Splits internally a 1,3-beta-glucan molecule and transfers the newly generated reducing end (the donor) to the non-reducing end of another 1,3-beta-glucan molecule (the acceptor) forming a 1,3-beta linkage, resulting in the elongation of 1,3-beta-glucan chains in the cell wall.</text>
</comment>
<comment type="subcellular location">
    <subcellularLocation>
        <location evidence="6">Cell membrane</location>
        <topology evidence="6">Lipid-anchor</topology>
        <topology evidence="6">GPI-anchor</topology>
    </subcellularLocation>
    <subcellularLocation>
        <location evidence="1">Membrane</location>
        <topology evidence="1">Lipid-anchor</topology>
        <topology evidence="1">GPI-anchor</topology>
    </subcellularLocation>
</comment>
<keyword evidence="6" id="KW-0472">Membrane</keyword>
<keyword evidence="5" id="KW-0325">Glycoprotein</keyword>
<dbReference type="RefSeq" id="XP_018734855.1">
    <property type="nucleotide sequence ID" value="XM_018882580.1"/>
</dbReference>
<dbReference type="EMBL" id="CP014501">
    <property type="protein sequence ID" value="ANB12378.1"/>
    <property type="molecule type" value="Genomic_DNA"/>
</dbReference>
<reference evidence="8 9" key="1">
    <citation type="submission" date="2016-02" db="EMBL/GenBank/DDBJ databases">
        <title>Complete genome sequence and transcriptome regulation of the pentose utilising yeast Sugiyamaella lignohabitans.</title>
        <authorList>
            <person name="Bellasio M."/>
            <person name="Peymann A."/>
            <person name="Valli M."/>
            <person name="Sipitzky M."/>
            <person name="Graf A."/>
            <person name="Sauer M."/>
            <person name="Marx H."/>
            <person name="Mattanovich D."/>
        </authorList>
    </citation>
    <scope>NUCLEOTIDE SEQUENCE [LARGE SCALE GENOMIC DNA]</scope>
    <source>
        <strain evidence="8 9">CBS 10342</strain>
    </source>
</reference>
<evidence type="ECO:0000256" key="1">
    <source>
        <dbReference type="ARBA" id="ARBA00004589"/>
    </source>
</evidence>
<feature type="compositionally biased region" description="Low complexity" evidence="7">
    <location>
        <begin position="297"/>
        <end position="310"/>
    </location>
</feature>
<dbReference type="GeneID" id="30037682"/>
<comment type="similarity">
    <text evidence="2 6">Belongs to the glycosyl hydrolase 72 family.</text>
</comment>
<dbReference type="Pfam" id="PF03198">
    <property type="entry name" value="Glyco_hydro_72"/>
    <property type="match status" value="1"/>
</dbReference>
<keyword evidence="4" id="KW-0732">Signal</keyword>
<keyword evidence="3 6" id="KW-0336">GPI-anchor</keyword>
<evidence type="ECO:0000256" key="2">
    <source>
        <dbReference type="ARBA" id="ARBA00007528"/>
    </source>
</evidence>
<dbReference type="SUPFAM" id="SSF51445">
    <property type="entry name" value="(Trans)glycosidases"/>
    <property type="match status" value="1"/>
</dbReference>
<evidence type="ECO:0000256" key="7">
    <source>
        <dbReference type="SAM" id="MobiDB-lite"/>
    </source>
</evidence>
<name>A0A161HKQ3_9ASCO</name>
<organism evidence="8 9">
    <name type="scientific">Sugiyamaella lignohabitans</name>
    <dbReference type="NCBI Taxonomy" id="796027"/>
    <lineage>
        <taxon>Eukaryota</taxon>
        <taxon>Fungi</taxon>
        <taxon>Dikarya</taxon>
        <taxon>Ascomycota</taxon>
        <taxon>Saccharomycotina</taxon>
        <taxon>Dipodascomycetes</taxon>
        <taxon>Dipodascales</taxon>
        <taxon>Trichomonascaceae</taxon>
        <taxon>Sugiyamaella</taxon>
    </lineage>
</organism>